<keyword evidence="3" id="KW-1185">Reference proteome</keyword>
<sequence>ACTMSSTCTSYDLSTSTFSPDGTIFQVEYATNAVETGKSYLEKIILQPRVVTCVYAYTHYGATRPLGCSFMLRSYSANDSTEFCGADPSGISYDY</sequence>
<evidence type="ECO:0000313" key="2">
    <source>
        <dbReference type="EMBL" id="KAK7813234.1"/>
    </source>
</evidence>
<feature type="non-terminal residue" evidence="2">
    <location>
        <position position="1"/>
    </location>
</feature>
<evidence type="ECO:0000259" key="1">
    <source>
        <dbReference type="SMART" id="SM00948"/>
    </source>
</evidence>
<proteinExistence type="predicted"/>
<dbReference type="InterPro" id="IPR000426">
    <property type="entry name" value="Proteasome_asu_N"/>
</dbReference>
<reference evidence="2 3" key="1">
    <citation type="journal article" date="2023" name="bioRxiv">
        <title>Conserved and derived expression patterns and positive selection on dental genes reveal complex evolutionary context of ever-growing rodent molars.</title>
        <authorList>
            <person name="Calamari Z.T."/>
            <person name="Song A."/>
            <person name="Cohen E."/>
            <person name="Akter M."/>
            <person name="Roy R.D."/>
            <person name="Hallikas O."/>
            <person name="Christensen M.M."/>
            <person name="Li P."/>
            <person name="Marangoni P."/>
            <person name="Jernvall J."/>
            <person name="Klein O.D."/>
        </authorList>
    </citation>
    <scope>NUCLEOTIDE SEQUENCE [LARGE SCALE GENOMIC DNA]</scope>
    <source>
        <strain evidence="2">V071</strain>
    </source>
</reference>
<feature type="domain" description="Proteasome alpha-type subunits" evidence="1">
    <location>
        <begin position="11"/>
        <end position="33"/>
    </location>
</feature>
<dbReference type="EMBL" id="JBBHLL010000138">
    <property type="protein sequence ID" value="KAK7813234.1"/>
    <property type="molecule type" value="Genomic_DNA"/>
</dbReference>
<dbReference type="Gene3D" id="3.60.20.10">
    <property type="entry name" value="Glutamine Phosphoribosylpyrophosphate, subunit 1, domain 1"/>
    <property type="match status" value="2"/>
</dbReference>
<dbReference type="SMART" id="SM00948">
    <property type="entry name" value="Proteasome_A_N"/>
    <property type="match status" value="1"/>
</dbReference>
<name>A0AAW0IG10_MYOGA</name>
<gene>
    <name evidence="2" type="ORF">U0070_005139</name>
</gene>
<dbReference type="Proteomes" id="UP001488838">
    <property type="component" value="Unassembled WGS sequence"/>
</dbReference>
<dbReference type="Pfam" id="PF10584">
    <property type="entry name" value="Proteasome_A_N"/>
    <property type="match status" value="1"/>
</dbReference>
<dbReference type="GO" id="GO:0019773">
    <property type="term" value="C:proteasome core complex, alpha-subunit complex"/>
    <property type="evidence" value="ECO:0007669"/>
    <property type="project" value="InterPro"/>
</dbReference>
<dbReference type="GO" id="GO:0006511">
    <property type="term" value="P:ubiquitin-dependent protein catabolic process"/>
    <property type="evidence" value="ECO:0007669"/>
    <property type="project" value="InterPro"/>
</dbReference>
<protein>
    <recommendedName>
        <fullName evidence="1">Proteasome alpha-type subunits domain-containing protein</fullName>
    </recommendedName>
</protein>
<evidence type="ECO:0000313" key="3">
    <source>
        <dbReference type="Proteomes" id="UP001488838"/>
    </source>
</evidence>
<comment type="caution">
    <text evidence="2">The sequence shown here is derived from an EMBL/GenBank/DDBJ whole genome shotgun (WGS) entry which is preliminary data.</text>
</comment>
<accession>A0AAW0IG10</accession>
<dbReference type="AlphaFoldDB" id="A0AAW0IG10"/>
<dbReference type="InterPro" id="IPR029055">
    <property type="entry name" value="Ntn_hydrolases_N"/>
</dbReference>
<dbReference type="SUPFAM" id="SSF56235">
    <property type="entry name" value="N-terminal nucleophile aminohydrolases (Ntn hydrolases)"/>
    <property type="match status" value="1"/>
</dbReference>
<organism evidence="2 3">
    <name type="scientific">Myodes glareolus</name>
    <name type="common">Bank vole</name>
    <name type="synonym">Clethrionomys glareolus</name>
    <dbReference type="NCBI Taxonomy" id="447135"/>
    <lineage>
        <taxon>Eukaryota</taxon>
        <taxon>Metazoa</taxon>
        <taxon>Chordata</taxon>
        <taxon>Craniata</taxon>
        <taxon>Vertebrata</taxon>
        <taxon>Euteleostomi</taxon>
        <taxon>Mammalia</taxon>
        <taxon>Eutheria</taxon>
        <taxon>Euarchontoglires</taxon>
        <taxon>Glires</taxon>
        <taxon>Rodentia</taxon>
        <taxon>Myomorpha</taxon>
        <taxon>Muroidea</taxon>
        <taxon>Cricetidae</taxon>
        <taxon>Arvicolinae</taxon>
        <taxon>Myodes</taxon>
    </lineage>
</organism>